<dbReference type="EMBL" id="AP015041">
    <property type="protein sequence ID" value="BAT95521.1"/>
    <property type="molecule type" value="Genomic_DNA"/>
</dbReference>
<dbReference type="Proteomes" id="UP000291084">
    <property type="component" value="Chromosome 8"/>
</dbReference>
<reference evidence="1 2" key="1">
    <citation type="journal article" date="2015" name="Sci. Rep.">
        <title>The power of single molecule real-time sequencing technology in the de novo assembly of a eukaryotic genome.</title>
        <authorList>
            <person name="Sakai H."/>
            <person name="Naito K."/>
            <person name="Ogiso-Tanaka E."/>
            <person name="Takahashi Y."/>
            <person name="Iseki K."/>
            <person name="Muto C."/>
            <person name="Satou K."/>
            <person name="Teruya K."/>
            <person name="Shiroma A."/>
            <person name="Shimoji M."/>
            <person name="Hirano T."/>
            <person name="Itoh T."/>
            <person name="Kaga A."/>
            <person name="Tomooka N."/>
        </authorList>
    </citation>
    <scope>NUCLEOTIDE SEQUENCE [LARGE SCALE GENOMIC DNA]</scope>
    <source>
        <strain evidence="2">cv. Shumari</strain>
    </source>
</reference>
<proteinExistence type="predicted"/>
<gene>
    <name evidence="1" type="primary">Vigan.08G226900</name>
    <name evidence="1" type="ORF">VIGAN_08226900</name>
</gene>
<accession>A0A0S3SRR4</accession>
<name>A0A0S3SRR4_PHAAN</name>
<evidence type="ECO:0000313" key="2">
    <source>
        <dbReference type="Proteomes" id="UP000291084"/>
    </source>
</evidence>
<evidence type="ECO:0000313" key="1">
    <source>
        <dbReference type="EMBL" id="BAT95521.1"/>
    </source>
</evidence>
<organism evidence="1 2">
    <name type="scientific">Vigna angularis var. angularis</name>
    <dbReference type="NCBI Taxonomy" id="157739"/>
    <lineage>
        <taxon>Eukaryota</taxon>
        <taxon>Viridiplantae</taxon>
        <taxon>Streptophyta</taxon>
        <taxon>Embryophyta</taxon>
        <taxon>Tracheophyta</taxon>
        <taxon>Spermatophyta</taxon>
        <taxon>Magnoliopsida</taxon>
        <taxon>eudicotyledons</taxon>
        <taxon>Gunneridae</taxon>
        <taxon>Pentapetalae</taxon>
        <taxon>rosids</taxon>
        <taxon>fabids</taxon>
        <taxon>Fabales</taxon>
        <taxon>Fabaceae</taxon>
        <taxon>Papilionoideae</taxon>
        <taxon>50 kb inversion clade</taxon>
        <taxon>NPAAA clade</taxon>
        <taxon>indigoferoid/millettioid clade</taxon>
        <taxon>Phaseoleae</taxon>
        <taxon>Vigna</taxon>
    </lineage>
</organism>
<sequence length="81" mass="9195">MLLWHLQSWHAHATEPPITPPTPKPPFFCIFPNNQTLTSILLSSLTRAANTKMKTSFSCYNGKILLHDPSIWNTKCKSKSQ</sequence>
<protein>
    <submittedName>
        <fullName evidence="1">Uncharacterized protein</fullName>
    </submittedName>
</protein>
<dbReference type="AlphaFoldDB" id="A0A0S3SRR4"/>
<keyword evidence="2" id="KW-1185">Reference proteome</keyword>